<name>A0A7S0Z1C1_9CRYP</name>
<feature type="compositionally biased region" description="Gly residues" evidence="1">
    <location>
        <begin position="1"/>
        <end position="10"/>
    </location>
</feature>
<feature type="compositionally biased region" description="Low complexity" evidence="1">
    <location>
        <begin position="50"/>
        <end position="69"/>
    </location>
</feature>
<feature type="compositionally biased region" description="Polar residues" evidence="1">
    <location>
        <begin position="101"/>
        <end position="129"/>
    </location>
</feature>
<evidence type="ECO:0000256" key="1">
    <source>
        <dbReference type="SAM" id="MobiDB-lite"/>
    </source>
</evidence>
<feature type="compositionally biased region" description="Polar residues" evidence="1">
    <location>
        <begin position="70"/>
        <end position="80"/>
    </location>
</feature>
<accession>A0A7S0Z1C1</accession>
<sequence length="140" mass="14379">MQGGASGRSGAGDKSPTLTPTLRRWSGGGQGAPPVEKVERIWSDLYLAQSPTSSASSPSLAPQSLASSAHSRPQSWTGLTSAAMGGGIVGEEIFKNLPMLSRNNSQSSAPASSGQKWINRWSSMGSTGSVEGRSSEDAQA</sequence>
<proteinExistence type="predicted"/>
<feature type="region of interest" description="Disordered" evidence="1">
    <location>
        <begin position="101"/>
        <end position="140"/>
    </location>
</feature>
<organism evidence="2">
    <name type="scientific">Hemiselmis tepida</name>
    <dbReference type="NCBI Taxonomy" id="464990"/>
    <lineage>
        <taxon>Eukaryota</taxon>
        <taxon>Cryptophyceae</taxon>
        <taxon>Cryptomonadales</taxon>
        <taxon>Hemiselmidaceae</taxon>
        <taxon>Hemiselmis</taxon>
    </lineage>
</organism>
<feature type="region of interest" description="Disordered" evidence="1">
    <location>
        <begin position="50"/>
        <end position="82"/>
    </location>
</feature>
<gene>
    <name evidence="2" type="ORF">HTEP1355_LOCUS17279</name>
</gene>
<evidence type="ECO:0000313" key="2">
    <source>
        <dbReference type="EMBL" id="CAD8803601.1"/>
    </source>
</evidence>
<protein>
    <submittedName>
        <fullName evidence="2">Uncharacterized protein</fullName>
    </submittedName>
</protein>
<dbReference type="EMBL" id="HBFN01029908">
    <property type="protein sequence ID" value="CAD8803601.1"/>
    <property type="molecule type" value="Transcribed_RNA"/>
</dbReference>
<dbReference type="AlphaFoldDB" id="A0A7S0Z1C1"/>
<reference evidence="2" key="1">
    <citation type="submission" date="2021-01" db="EMBL/GenBank/DDBJ databases">
        <authorList>
            <person name="Corre E."/>
            <person name="Pelletier E."/>
            <person name="Niang G."/>
            <person name="Scheremetjew M."/>
            <person name="Finn R."/>
            <person name="Kale V."/>
            <person name="Holt S."/>
            <person name="Cochrane G."/>
            <person name="Meng A."/>
            <person name="Brown T."/>
            <person name="Cohen L."/>
        </authorList>
    </citation>
    <scope>NUCLEOTIDE SEQUENCE</scope>
    <source>
        <strain evidence="2">CCMP443</strain>
    </source>
</reference>
<feature type="region of interest" description="Disordered" evidence="1">
    <location>
        <begin position="1"/>
        <end position="36"/>
    </location>
</feature>